<dbReference type="Pfam" id="PF04344">
    <property type="entry name" value="CheZ"/>
    <property type="match status" value="1"/>
</dbReference>
<dbReference type="GO" id="GO:0050920">
    <property type="term" value="P:regulation of chemotaxis"/>
    <property type="evidence" value="ECO:0007669"/>
    <property type="project" value="InterPro"/>
</dbReference>
<gene>
    <name evidence="1" type="ORF">SAE02_36690</name>
</gene>
<dbReference type="GO" id="GO:0009288">
    <property type="term" value="C:bacterial-type flagellum"/>
    <property type="evidence" value="ECO:0007669"/>
    <property type="project" value="InterPro"/>
</dbReference>
<name>A0A512DSS1_9PROT</name>
<proteinExistence type="predicted"/>
<dbReference type="InterPro" id="IPR007439">
    <property type="entry name" value="Chemotax_Pase_CheZ"/>
</dbReference>
<protein>
    <submittedName>
        <fullName evidence="1">Uncharacterized protein</fullName>
    </submittedName>
</protein>
<dbReference type="RefSeq" id="WP_244619568.1">
    <property type="nucleotide sequence ID" value="NZ_BJYZ01000017.1"/>
</dbReference>
<reference evidence="1 2" key="1">
    <citation type="submission" date="2019-07" db="EMBL/GenBank/DDBJ databases">
        <title>Whole genome shotgun sequence of Skermanella aerolata NBRC 106429.</title>
        <authorList>
            <person name="Hosoyama A."/>
            <person name="Uohara A."/>
            <person name="Ohji S."/>
            <person name="Ichikawa N."/>
        </authorList>
    </citation>
    <scope>NUCLEOTIDE SEQUENCE [LARGE SCALE GENOMIC DNA]</scope>
    <source>
        <strain evidence="1 2">NBRC 106429</strain>
    </source>
</reference>
<dbReference type="GO" id="GO:0003824">
    <property type="term" value="F:catalytic activity"/>
    <property type="evidence" value="ECO:0007669"/>
    <property type="project" value="InterPro"/>
</dbReference>
<dbReference type="SUPFAM" id="SSF75708">
    <property type="entry name" value="Chemotaxis phosphatase CheZ"/>
    <property type="match status" value="1"/>
</dbReference>
<dbReference type="EMBL" id="BJYZ01000017">
    <property type="protein sequence ID" value="GEO39521.1"/>
    <property type="molecule type" value="Genomic_DNA"/>
</dbReference>
<keyword evidence="2" id="KW-1185">Reference proteome</keyword>
<dbReference type="Gene3D" id="1.10.287.500">
    <property type="entry name" value="Helix hairpin bin"/>
    <property type="match status" value="1"/>
</dbReference>
<comment type="caution">
    <text evidence="1">The sequence shown here is derived from an EMBL/GenBank/DDBJ whole genome shotgun (WGS) entry which is preliminary data.</text>
</comment>
<sequence>MTVKTPMQGARKPFMAELQKARRGTAPGAGSAEPSGLLALAAPEPAAQLAPVSVEVDHTPVLRAVAELHAKFDRFMSHDRSDIDQIQIEIADISGRIKATKAEMAALRHPLASEDRFQQASEELGAVVNATEAATNTIITCTEEIEEIIHELRAQLPEGYQSSRVNDMNEAVVKIFEACNFQDLTGQRITKVVRALSFIEERVEAMMGVWNKREFETMPLPPGMAAKDGDLDLHGPNKVDKDKGMISQADIDALFG</sequence>
<evidence type="ECO:0000313" key="2">
    <source>
        <dbReference type="Proteomes" id="UP000321523"/>
    </source>
</evidence>
<dbReference type="AlphaFoldDB" id="A0A512DSS1"/>
<accession>A0A512DSS1</accession>
<organism evidence="1 2">
    <name type="scientific">Skermanella aerolata</name>
    <dbReference type="NCBI Taxonomy" id="393310"/>
    <lineage>
        <taxon>Bacteria</taxon>
        <taxon>Pseudomonadati</taxon>
        <taxon>Pseudomonadota</taxon>
        <taxon>Alphaproteobacteria</taxon>
        <taxon>Rhodospirillales</taxon>
        <taxon>Azospirillaceae</taxon>
        <taxon>Skermanella</taxon>
    </lineage>
</organism>
<dbReference type="Proteomes" id="UP000321523">
    <property type="component" value="Unassembled WGS sequence"/>
</dbReference>
<evidence type="ECO:0000313" key="1">
    <source>
        <dbReference type="EMBL" id="GEO39521.1"/>
    </source>
</evidence>